<dbReference type="RefSeq" id="WP_326565111.1">
    <property type="nucleotide sequence ID" value="NZ_CP142149.1"/>
</dbReference>
<protein>
    <submittedName>
        <fullName evidence="2">Uncharacterized protein</fullName>
    </submittedName>
</protein>
<keyword evidence="1" id="KW-0175">Coiled coil</keyword>
<dbReference type="EMBL" id="CP142149">
    <property type="protein sequence ID" value="WSE26143.1"/>
    <property type="molecule type" value="Genomic_DNA"/>
</dbReference>
<dbReference type="Proteomes" id="UP001330812">
    <property type="component" value="Chromosome"/>
</dbReference>
<feature type="coiled-coil region" evidence="1">
    <location>
        <begin position="8"/>
        <end position="39"/>
    </location>
</feature>
<organism evidence="2 3">
    <name type="scientific">Amycolatopsis rhabdoformis</name>
    <dbReference type="NCBI Taxonomy" id="1448059"/>
    <lineage>
        <taxon>Bacteria</taxon>
        <taxon>Bacillati</taxon>
        <taxon>Actinomycetota</taxon>
        <taxon>Actinomycetes</taxon>
        <taxon>Pseudonocardiales</taxon>
        <taxon>Pseudonocardiaceae</taxon>
        <taxon>Amycolatopsis</taxon>
    </lineage>
</organism>
<keyword evidence="3" id="KW-1185">Reference proteome</keyword>
<accession>A0ABZ1HV38</accession>
<name>A0ABZ1HV38_9PSEU</name>
<proteinExistence type="predicted"/>
<reference evidence="2 3" key="1">
    <citation type="journal article" date="2015" name="Int. J. Syst. Evol. Microbiol.">
        <title>Amycolatopsis rhabdoformis sp. nov., an actinomycete isolated from a tropical forest soil.</title>
        <authorList>
            <person name="Souza W.R."/>
            <person name="Silva R.E."/>
            <person name="Goodfellow M."/>
            <person name="Busarakam K."/>
            <person name="Figueiro F.S."/>
            <person name="Ferreira D."/>
            <person name="Rodrigues-Filho E."/>
            <person name="Moraes L.A.B."/>
            <person name="Zucchi T.D."/>
        </authorList>
    </citation>
    <scope>NUCLEOTIDE SEQUENCE [LARGE SCALE GENOMIC DNA]</scope>
    <source>
        <strain evidence="2 3">NCIMB 14900</strain>
    </source>
</reference>
<evidence type="ECO:0000256" key="1">
    <source>
        <dbReference type="SAM" id="Coils"/>
    </source>
</evidence>
<gene>
    <name evidence="2" type="ORF">VSH64_25035</name>
</gene>
<evidence type="ECO:0000313" key="2">
    <source>
        <dbReference type="EMBL" id="WSE26143.1"/>
    </source>
</evidence>
<sequence length="76" mass="8702">MSPAQRDLDRLRHNIAAFAEALKNREQKAEKMIDRYTTQMNKWGAETERDAYRGALHVLHIWTDGEFGVENAGVTA</sequence>
<evidence type="ECO:0000313" key="3">
    <source>
        <dbReference type="Proteomes" id="UP001330812"/>
    </source>
</evidence>